<evidence type="ECO:0000256" key="1">
    <source>
        <dbReference type="SAM" id="SignalP"/>
    </source>
</evidence>
<accession>A0A3P7MVN5</accession>
<dbReference type="AlphaFoldDB" id="A0A3P7MVN5"/>
<keyword evidence="3" id="KW-1185">Reference proteome</keyword>
<organism evidence="2 3">
    <name type="scientific">Dibothriocephalus latus</name>
    <name type="common">Fish tapeworm</name>
    <name type="synonym">Diphyllobothrium latum</name>
    <dbReference type="NCBI Taxonomy" id="60516"/>
    <lineage>
        <taxon>Eukaryota</taxon>
        <taxon>Metazoa</taxon>
        <taxon>Spiralia</taxon>
        <taxon>Lophotrochozoa</taxon>
        <taxon>Platyhelminthes</taxon>
        <taxon>Cestoda</taxon>
        <taxon>Eucestoda</taxon>
        <taxon>Diphyllobothriidea</taxon>
        <taxon>Diphyllobothriidae</taxon>
        <taxon>Dibothriocephalus</taxon>
    </lineage>
</organism>
<dbReference type="Proteomes" id="UP000281553">
    <property type="component" value="Unassembled WGS sequence"/>
</dbReference>
<name>A0A3P7MVN5_DIBLA</name>
<feature type="chain" id="PRO_5018154040" evidence="1">
    <location>
        <begin position="26"/>
        <end position="118"/>
    </location>
</feature>
<protein>
    <submittedName>
        <fullName evidence="2">Uncharacterized protein</fullName>
    </submittedName>
</protein>
<proteinExistence type="predicted"/>
<evidence type="ECO:0000313" key="3">
    <source>
        <dbReference type="Proteomes" id="UP000281553"/>
    </source>
</evidence>
<reference evidence="2 3" key="1">
    <citation type="submission" date="2018-11" db="EMBL/GenBank/DDBJ databases">
        <authorList>
            <consortium name="Pathogen Informatics"/>
        </authorList>
    </citation>
    <scope>NUCLEOTIDE SEQUENCE [LARGE SCALE GENOMIC DNA]</scope>
</reference>
<feature type="signal peptide" evidence="1">
    <location>
        <begin position="1"/>
        <end position="25"/>
    </location>
</feature>
<keyword evidence="1" id="KW-0732">Signal</keyword>
<gene>
    <name evidence="2" type="ORF">DILT_LOCUS15649</name>
</gene>
<sequence>MLQNKTSVKTSWLFFLLLLELHIQEDDIETFFEVQYLIQFDDDKVSSKYRARNFGPWYEKTGDSIMSPEIGKSIGVPFTCSSIKREVGGFRRVRCNSPFQHVCSVGVIRWARLPNLAE</sequence>
<dbReference type="EMBL" id="UYRU01080331">
    <property type="protein sequence ID" value="VDN30940.1"/>
    <property type="molecule type" value="Genomic_DNA"/>
</dbReference>
<evidence type="ECO:0000313" key="2">
    <source>
        <dbReference type="EMBL" id="VDN30940.1"/>
    </source>
</evidence>